<dbReference type="AlphaFoldDB" id="A0A484Q360"/>
<organism evidence="2">
    <name type="scientific">plant metagenome</name>
    <dbReference type="NCBI Taxonomy" id="1297885"/>
    <lineage>
        <taxon>unclassified sequences</taxon>
        <taxon>metagenomes</taxon>
        <taxon>organismal metagenomes</taxon>
    </lineage>
</organism>
<dbReference type="EMBL" id="CAADIA010000006">
    <property type="protein sequence ID" value="VFR31961.1"/>
    <property type="molecule type" value="Genomic_DNA"/>
</dbReference>
<protein>
    <submittedName>
        <fullName evidence="2">Uncharacterized protein</fullName>
    </submittedName>
</protein>
<keyword evidence="1" id="KW-0812">Transmembrane</keyword>
<evidence type="ECO:0000256" key="1">
    <source>
        <dbReference type="SAM" id="Phobius"/>
    </source>
</evidence>
<dbReference type="EMBL" id="CAADIF010000005">
    <property type="protein sequence ID" value="VFR60796.1"/>
    <property type="molecule type" value="Genomic_DNA"/>
</dbReference>
<proteinExistence type="predicted"/>
<keyword evidence="1" id="KW-0472">Membrane</keyword>
<feature type="transmembrane region" description="Helical" evidence="1">
    <location>
        <begin position="45"/>
        <end position="66"/>
    </location>
</feature>
<reference evidence="2" key="1">
    <citation type="submission" date="2019-03" db="EMBL/GenBank/DDBJ databases">
        <authorList>
            <person name="Danneels B."/>
        </authorList>
    </citation>
    <scope>NUCLEOTIDE SEQUENCE</scope>
</reference>
<evidence type="ECO:0000313" key="3">
    <source>
        <dbReference type="EMBL" id="VFR60796.1"/>
    </source>
</evidence>
<sequence length="70" mass="6912">MLTAGLARLLPGGALSASLIATMLSFAVCAAAVIGIFAARSALRAVLWMALFAALGVAGIQVADLLRAAA</sequence>
<name>A0A484Q360_9ZZZZ</name>
<evidence type="ECO:0000313" key="2">
    <source>
        <dbReference type="EMBL" id="VFR31961.1"/>
    </source>
</evidence>
<accession>A0A484Q360</accession>
<keyword evidence="1" id="KW-1133">Transmembrane helix</keyword>
<feature type="transmembrane region" description="Helical" evidence="1">
    <location>
        <begin position="12"/>
        <end position="39"/>
    </location>
</feature>
<gene>
    <name evidence="2" type="ORF">ANK1_4044</name>
    <name evidence="3" type="ORF">ANK2_4045</name>
</gene>